<proteinExistence type="predicted"/>
<dbReference type="Pfam" id="PF03707">
    <property type="entry name" value="MHYT"/>
    <property type="match status" value="3"/>
</dbReference>
<evidence type="ECO:0000256" key="6">
    <source>
        <dbReference type="PROSITE-ProRule" id="PRU00244"/>
    </source>
</evidence>
<dbReference type="EMBL" id="CP011509">
    <property type="protein sequence ID" value="AKJ08470.1"/>
    <property type="molecule type" value="Genomic_DNA"/>
</dbReference>
<dbReference type="SMART" id="SM00065">
    <property type="entry name" value="GAF"/>
    <property type="match status" value="1"/>
</dbReference>
<dbReference type="PANTHER" id="PTHR43047">
    <property type="entry name" value="TWO-COMPONENT HISTIDINE PROTEIN KINASE"/>
    <property type="match status" value="1"/>
</dbReference>
<dbReference type="InterPro" id="IPR036890">
    <property type="entry name" value="HATPase_C_sf"/>
</dbReference>
<protein>
    <recommendedName>
        <fullName evidence="2">histidine kinase</fullName>
        <ecNumber evidence="2">2.7.13.3</ecNumber>
    </recommendedName>
</protein>
<keyword evidence="5" id="KW-0418">Kinase</keyword>
<dbReference type="InterPro" id="IPR036097">
    <property type="entry name" value="HisK_dim/P_sf"/>
</dbReference>
<dbReference type="InterPro" id="IPR003594">
    <property type="entry name" value="HATPase_dom"/>
</dbReference>
<dbReference type="SMART" id="SM00387">
    <property type="entry name" value="HATPase_c"/>
    <property type="match status" value="1"/>
</dbReference>
<dbReference type="Pfam" id="PF00512">
    <property type="entry name" value="HisKA"/>
    <property type="match status" value="1"/>
</dbReference>
<dbReference type="EC" id="2.7.13.3" evidence="2"/>
<dbReference type="SMART" id="SM00388">
    <property type="entry name" value="HisKA"/>
    <property type="match status" value="1"/>
</dbReference>
<organism evidence="9 10">
    <name type="scientific">Archangium gephyra</name>
    <dbReference type="NCBI Taxonomy" id="48"/>
    <lineage>
        <taxon>Bacteria</taxon>
        <taxon>Pseudomonadati</taxon>
        <taxon>Myxococcota</taxon>
        <taxon>Myxococcia</taxon>
        <taxon>Myxococcales</taxon>
        <taxon>Cystobacterineae</taxon>
        <taxon>Archangiaceae</taxon>
        <taxon>Archangium</taxon>
    </lineage>
</organism>
<evidence type="ECO:0000313" key="9">
    <source>
        <dbReference type="EMBL" id="AKJ08470.1"/>
    </source>
</evidence>
<dbReference type="CDD" id="cd00075">
    <property type="entry name" value="HATPase"/>
    <property type="match status" value="1"/>
</dbReference>
<dbReference type="GO" id="GO:0009927">
    <property type="term" value="F:histidine phosphotransfer kinase activity"/>
    <property type="evidence" value="ECO:0007669"/>
    <property type="project" value="TreeGrafter"/>
</dbReference>
<keyword evidence="3" id="KW-0597">Phosphoprotein</keyword>
<dbReference type="SUPFAM" id="SSF55874">
    <property type="entry name" value="ATPase domain of HSP90 chaperone/DNA topoisomerase II/histidine kinase"/>
    <property type="match status" value="1"/>
</dbReference>
<evidence type="ECO:0000313" key="10">
    <source>
        <dbReference type="Proteomes" id="UP000035579"/>
    </source>
</evidence>
<dbReference type="PRINTS" id="PR00344">
    <property type="entry name" value="BCTRLSENSOR"/>
</dbReference>
<evidence type="ECO:0000256" key="5">
    <source>
        <dbReference type="ARBA" id="ARBA00022777"/>
    </source>
</evidence>
<feature type="domain" description="Histidine kinase" evidence="7">
    <location>
        <begin position="456"/>
        <end position="676"/>
    </location>
</feature>
<evidence type="ECO:0000256" key="2">
    <source>
        <dbReference type="ARBA" id="ARBA00012438"/>
    </source>
</evidence>
<dbReference type="FunFam" id="3.30.565.10:FF:000006">
    <property type="entry name" value="Sensor histidine kinase WalK"/>
    <property type="match status" value="1"/>
</dbReference>
<evidence type="ECO:0000256" key="3">
    <source>
        <dbReference type="ARBA" id="ARBA00022553"/>
    </source>
</evidence>
<comment type="catalytic activity">
    <reaction evidence="1">
        <text>ATP + protein L-histidine = ADP + protein N-phospho-L-histidine.</text>
        <dbReference type="EC" id="2.7.13.3"/>
    </reaction>
</comment>
<dbReference type="Gene3D" id="3.30.450.40">
    <property type="match status" value="1"/>
</dbReference>
<evidence type="ECO:0000259" key="8">
    <source>
        <dbReference type="PROSITE" id="PS50924"/>
    </source>
</evidence>
<feature type="domain" description="MHYT" evidence="8">
    <location>
        <begin position="27"/>
        <end position="220"/>
    </location>
</feature>
<sequence>MHMGSVIAAGRLLGCLQCTGQHVTGSHHPGLVLLSIVIAVVASYTALDLAGRVAGMTGPARRLLLGTGAAMMGVGIWSMHFVGMLAFRMPMPVSYGPGLTALSMGAAVLGAWAALLVVSRHLVTRAGLLAGGTFMGLAITAMHYLGMAAMRMEAELSYQPVLLVLSVLIAIGASVAALWQAFWFRREQRAWTWSKLTSALVMGVAISGMHYTGMVAARFTPTPMPPGHLDEGFQIGGLGAVALGVATLGGLGLTLLGSLVDLEQRRTQRTLSLLADASAMLGRSLDIPTIAETLAERVAPEVGDGCTVDLYEEDGVFLRRMATCYPSHREREARYQDVRYARDAGADTPLQRVLRTGQPELLTHPSRQELERMAQAPESLRCPRDAGARAVLIVPLLHRERVLGIITVFTRERPLEDTEGALVQELGRRAGSAVENARLFHEAQEAIRVRDEFLSIASHELNTPLTPLMMNLQRLHRTVANGGGEQELKGEQLVRVVDVAQRQTRRLARLVNELLDISRIRLGRLELHREELELGGVVRGVVERLREEGLWSGSPPTLHVEGMVEGLWDRIRLEQVVGNLLANAARYGQGNPVDVTVRAQGSEAWLVVRDRGIGIAPEALKRIFERFERAASRNFGGLGLGLYIVRQIVEAHGGTIAVESELGVGSTFSVKLPRLQSH</sequence>
<dbReference type="PROSITE" id="PS50924">
    <property type="entry name" value="MHYT"/>
    <property type="match status" value="1"/>
</dbReference>
<keyword evidence="6" id="KW-0472">Membrane</keyword>
<dbReference type="Proteomes" id="UP000035579">
    <property type="component" value="Chromosome"/>
</dbReference>
<dbReference type="InterPro" id="IPR003018">
    <property type="entry name" value="GAF"/>
</dbReference>
<dbReference type="Pfam" id="PF13185">
    <property type="entry name" value="GAF_2"/>
    <property type="match status" value="1"/>
</dbReference>
<feature type="transmembrane region" description="Helical" evidence="6">
    <location>
        <begin position="30"/>
        <end position="51"/>
    </location>
</feature>
<dbReference type="CDD" id="cd00082">
    <property type="entry name" value="HisKA"/>
    <property type="match status" value="1"/>
</dbReference>
<dbReference type="Gene3D" id="1.10.287.130">
    <property type="match status" value="1"/>
</dbReference>
<dbReference type="InterPro" id="IPR003661">
    <property type="entry name" value="HisK_dim/P_dom"/>
</dbReference>
<dbReference type="AlphaFoldDB" id="A0AAC8QJ82"/>
<feature type="transmembrane region" description="Helical" evidence="6">
    <location>
        <begin position="63"/>
        <end position="87"/>
    </location>
</feature>
<dbReference type="PANTHER" id="PTHR43047:SF72">
    <property type="entry name" value="OSMOSENSING HISTIDINE PROTEIN KINASE SLN1"/>
    <property type="match status" value="1"/>
</dbReference>
<keyword evidence="6" id="KW-1133">Transmembrane helix</keyword>
<dbReference type="GO" id="GO:0000155">
    <property type="term" value="F:phosphorelay sensor kinase activity"/>
    <property type="evidence" value="ECO:0007669"/>
    <property type="project" value="InterPro"/>
</dbReference>
<dbReference type="InterPro" id="IPR005330">
    <property type="entry name" value="MHYT_dom"/>
</dbReference>
<gene>
    <name evidence="9" type="ORF">AA314_10096</name>
</gene>
<feature type="transmembrane region" description="Helical" evidence="6">
    <location>
        <begin position="161"/>
        <end position="184"/>
    </location>
</feature>
<dbReference type="KEGG" id="age:AA314_10096"/>
<evidence type="ECO:0000259" key="7">
    <source>
        <dbReference type="PROSITE" id="PS50109"/>
    </source>
</evidence>
<dbReference type="PROSITE" id="PS50109">
    <property type="entry name" value="HIS_KIN"/>
    <property type="match status" value="1"/>
</dbReference>
<dbReference type="Gene3D" id="3.30.565.10">
    <property type="entry name" value="Histidine kinase-like ATPase, C-terminal domain"/>
    <property type="match status" value="1"/>
</dbReference>
<dbReference type="GO" id="GO:0005886">
    <property type="term" value="C:plasma membrane"/>
    <property type="evidence" value="ECO:0007669"/>
    <property type="project" value="TreeGrafter"/>
</dbReference>
<evidence type="ECO:0000256" key="1">
    <source>
        <dbReference type="ARBA" id="ARBA00000085"/>
    </source>
</evidence>
<dbReference type="InterPro" id="IPR029016">
    <property type="entry name" value="GAF-like_dom_sf"/>
</dbReference>
<keyword evidence="4" id="KW-0808">Transferase</keyword>
<accession>A0AAC8QJ82</accession>
<reference evidence="9 10" key="1">
    <citation type="submission" date="2015-05" db="EMBL/GenBank/DDBJ databases">
        <title>Genome assembly of Archangium gephyra DSM 2261.</title>
        <authorList>
            <person name="Sharma G."/>
            <person name="Subramanian S."/>
        </authorList>
    </citation>
    <scope>NUCLEOTIDE SEQUENCE [LARGE SCALE GENOMIC DNA]</scope>
    <source>
        <strain evidence="9 10">DSM 2261</strain>
    </source>
</reference>
<name>A0AAC8QJ82_9BACT</name>
<dbReference type="Pfam" id="PF02518">
    <property type="entry name" value="HATPase_c"/>
    <property type="match status" value="1"/>
</dbReference>
<evidence type="ECO:0000256" key="4">
    <source>
        <dbReference type="ARBA" id="ARBA00022679"/>
    </source>
</evidence>
<dbReference type="InterPro" id="IPR005467">
    <property type="entry name" value="His_kinase_dom"/>
</dbReference>
<feature type="transmembrane region" description="Helical" evidence="6">
    <location>
        <begin position="196"/>
        <end position="217"/>
    </location>
</feature>
<feature type="transmembrane region" description="Helical" evidence="6">
    <location>
        <begin position="237"/>
        <end position="260"/>
    </location>
</feature>
<feature type="transmembrane region" description="Helical" evidence="6">
    <location>
        <begin position="99"/>
        <end position="119"/>
    </location>
</feature>
<keyword evidence="6" id="KW-0812">Transmembrane</keyword>
<dbReference type="SUPFAM" id="SSF47384">
    <property type="entry name" value="Homodimeric domain of signal transducing histidine kinase"/>
    <property type="match status" value="1"/>
</dbReference>
<dbReference type="SUPFAM" id="SSF55781">
    <property type="entry name" value="GAF domain-like"/>
    <property type="match status" value="1"/>
</dbReference>
<dbReference type="InterPro" id="IPR004358">
    <property type="entry name" value="Sig_transdc_His_kin-like_C"/>
</dbReference>
<feature type="transmembrane region" description="Helical" evidence="6">
    <location>
        <begin position="126"/>
        <end position="149"/>
    </location>
</feature>